<organism evidence="2 3">
    <name type="scientific">Trichoderma asperellum (strain ATCC 204424 / CBS 433.97 / NBRC 101777)</name>
    <dbReference type="NCBI Taxonomy" id="1042311"/>
    <lineage>
        <taxon>Eukaryota</taxon>
        <taxon>Fungi</taxon>
        <taxon>Dikarya</taxon>
        <taxon>Ascomycota</taxon>
        <taxon>Pezizomycotina</taxon>
        <taxon>Sordariomycetes</taxon>
        <taxon>Hypocreomycetidae</taxon>
        <taxon>Hypocreales</taxon>
        <taxon>Hypocreaceae</taxon>
        <taxon>Trichoderma</taxon>
    </lineage>
</organism>
<keyword evidence="1" id="KW-1133">Transmembrane helix</keyword>
<keyword evidence="3" id="KW-1185">Reference proteome</keyword>
<evidence type="ECO:0000313" key="2">
    <source>
        <dbReference type="EMBL" id="PTB45691.1"/>
    </source>
</evidence>
<dbReference type="EMBL" id="KZ679257">
    <property type="protein sequence ID" value="PTB45691.1"/>
    <property type="molecule type" value="Genomic_DNA"/>
</dbReference>
<protein>
    <submittedName>
        <fullName evidence="2">Uncharacterized protein</fullName>
    </submittedName>
</protein>
<sequence length="123" mass="13423">MSCFHNASLIPLKPSLLVSVTSAEYCTYSAALLLRNTEASPVSPSAIPMSVWGRSERFMFHVSRPRIYYQALPSNPAPACTATIAQAQASYLPLLVLSLLILSFAASLRYSHGFSHSFAARTR</sequence>
<evidence type="ECO:0000313" key="3">
    <source>
        <dbReference type="Proteomes" id="UP000240493"/>
    </source>
</evidence>
<reference evidence="2 3" key="1">
    <citation type="submission" date="2016-07" db="EMBL/GenBank/DDBJ databases">
        <title>Multiple horizontal gene transfer events from other fungi enriched the ability of initially mycotrophic Trichoderma (Ascomycota) to feed on dead plant biomass.</title>
        <authorList>
            <consortium name="DOE Joint Genome Institute"/>
            <person name="Aerts A."/>
            <person name="Atanasova L."/>
            <person name="Chenthamara K."/>
            <person name="Zhang J."/>
            <person name="Grujic M."/>
            <person name="Henrissat B."/>
            <person name="Kuo A."/>
            <person name="Salamov A."/>
            <person name="Lipzen A."/>
            <person name="Labutti K."/>
            <person name="Barry K."/>
            <person name="Miao Y."/>
            <person name="Rahimi M.J."/>
            <person name="Shen Q."/>
            <person name="Grigoriev I.V."/>
            <person name="Kubicek C.P."/>
            <person name="Druzhinina I.S."/>
        </authorList>
    </citation>
    <scope>NUCLEOTIDE SEQUENCE [LARGE SCALE GENOMIC DNA]</scope>
    <source>
        <strain evidence="2 3">CBS 433.97</strain>
    </source>
</reference>
<keyword evidence="1" id="KW-0812">Transmembrane</keyword>
<name>A0A2T3ZLL4_TRIA4</name>
<proteinExistence type="predicted"/>
<dbReference type="Proteomes" id="UP000240493">
    <property type="component" value="Unassembled WGS sequence"/>
</dbReference>
<evidence type="ECO:0000256" key="1">
    <source>
        <dbReference type="SAM" id="Phobius"/>
    </source>
</evidence>
<keyword evidence="1" id="KW-0472">Membrane</keyword>
<gene>
    <name evidence="2" type="ORF">M441DRAFT_322934</name>
</gene>
<dbReference type="AlphaFoldDB" id="A0A2T3ZLL4"/>
<accession>A0A2T3ZLL4</accession>
<feature type="transmembrane region" description="Helical" evidence="1">
    <location>
        <begin position="90"/>
        <end position="108"/>
    </location>
</feature>